<name>A0A6L5XG81_9BACT</name>
<feature type="transmembrane region" description="Helical" evidence="6">
    <location>
        <begin position="379"/>
        <end position="401"/>
    </location>
</feature>
<dbReference type="PANTHER" id="PTHR30250:SF26">
    <property type="entry name" value="PSMA PROTEIN"/>
    <property type="match status" value="1"/>
</dbReference>
<evidence type="ECO:0000256" key="6">
    <source>
        <dbReference type="SAM" id="Phobius"/>
    </source>
</evidence>
<keyword evidence="2" id="KW-1003">Cell membrane</keyword>
<dbReference type="RefSeq" id="WP_154328408.1">
    <property type="nucleotide sequence ID" value="NZ_CP045696.1"/>
</dbReference>
<feature type="transmembrane region" description="Helical" evidence="6">
    <location>
        <begin position="346"/>
        <end position="367"/>
    </location>
</feature>
<feature type="transmembrane region" description="Helical" evidence="6">
    <location>
        <begin position="132"/>
        <end position="150"/>
    </location>
</feature>
<dbReference type="EMBL" id="VULT01000023">
    <property type="protein sequence ID" value="MSS18517.1"/>
    <property type="molecule type" value="Genomic_DNA"/>
</dbReference>
<evidence type="ECO:0000256" key="5">
    <source>
        <dbReference type="ARBA" id="ARBA00023136"/>
    </source>
</evidence>
<keyword evidence="5 6" id="KW-0472">Membrane</keyword>
<feature type="transmembrane region" description="Helical" evidence="6">
    <location>
        <begin position="46"/>
        <end position="69"/>
    </location>
</feature>
<keyword evidence="8" id="KW-1185">Reference proteome</keyword>
<sequence>MTATQASSNRRIAKNTVALYLRMFLTMIVGFYTSRVVLNTLGVQDYGIYGVVGGVIAMMGFLNAAMAGATSRFLTFELGRGDSARLARTFSSALIIHMGIALVVMVLGETVGLWFLCNKLVIPPSRMEAAHWVYQLSILSSMIGITQAPYDASIISHEKMNVYAYVEILNSLLKLGIVYLLVLGHFDKLKLYAVLTLAVSVTIMLIYRVYCLRHFKETHFHWVWDKTLLKPMLSFSGWDLYGNACVTARQQGINFLINMFFGVTLNAASSIATTVNGVVQGLVFNVITAFRPQIIKQYAQDKVEEMQNLMTNAITITIVLFGILLTPCFLEMPLLLHIWLGIVPAHAIDFCRILLFSCIIGLINSIVNIGNHATGNIKYISFITGSILLTSLPAVYIFFKLNFSSNFAYYTLVIVNILVLSSDLVILKKQISSFSIYALIKRIAQGSIVVAIAAILSYIVYRNMQDSFWRLFVVTAVNLIVLLSVTYCFLLDDKTRKIVKDKLCQRFQS</sequence>
<dbReference type="GO" id="GO:0005886">
    <property type="term" value="C:plasma membrane"/>
    <property type="evidence" value="ECO:0007669"/>
    <property type="project" value="UniProtKB-SubCell"/>
</dbReference>
<dbReference type="InterPro" id="IPR050833">
    <property type="entry name" value="Poly_Biosynth_Transport"/>
</dbReference>
<evidence type="ECO:0000313" key="7">
    <source>
        <dbReference type="EMBL" id="MSS18517.1"/>
    </source>
</evidence>
<evidence type="ECO:0000256" key="2">
    <source>
        <dbReference type="ARBA" id="ARBA00022475"/>
    </source>
</evidence>
<feature type="transmembrane region" description="Helical" evidence="6">
    <location>
        <begin position="162"/>
        <end position="183"/>
    </location>
</feature>
<protein>
    <submittedName>
        <fullName evidence="7">Polysaccharide biosynthesis protein</fullName>
    </submittedName>
</protein>
<evidence type="ECO:0000256" key="3">
    <source>
        <dbReference type="ARBA" id="ARBA00022692"/>
    </source>
</evidence>
<dbReference type="Proteomes" id="UP000483362">
    <property type="component" value="Unassembled WGS sequence"/>
</dbReference>
<feature type="transmembrane region" description="Helical" evidence="6">
    <location>
        <begin position="12"/>
        <end position="34"/>
    </location>
</feature>
<keyword evidence="3 6" id="KW-0812">Transmembrane</keyword>
<evidence type="ECO:0000313" key="8">
    <source>
        <dbReference type="Proteomes" id="UP000483362"/>
    </source>
</evidence>
<reference evidence="7 8" key="1">
    <citation type="submission" date="2019-08" db="EMBL/GenBank/DDBJ databases">
        <title>In-depth cultivation of the pig gut microbiome towards novel bacterial diversity and tailored functional studies.</title>
        <authorList>
            <person name="Wylensek D."/>
            <person name="Hitch T.C.A."/>
            <person name="Clavel T."/>
        </authorList>
    </citation>
    <scope>NUCLEOTIDE SEQUENCE [LARGE SCALE GENOMIC DNA]</scope>
    <source>
        <strain evidence="7 8">Oil-RF-744-WCA-WT-10</strain>
    </source>
</reference>
<gene>
    <name evidence="7" type="ORF">FYJ29_12235</name>
</gene>
<feature type="transmembrane region" description="Helical" evidence="6">
    <location>
        <begin position="189"/>
        <end position="210"/>
    </location>
</feature>
<feature type="transmembrane region" description="Helical" evidence="6">
    <location>
        <begin position="439"/>
        <end position="461"/>
    </location>
</feature>
<proteinExistence type="predicted"/>
<comment type="caution">
    <text evidence="7">The sequence shown here is derived from an EMBL/GenBank/DDBJ whole genome shotgun (WGS) entry which is preliminary data.</text>
</comment>
<evidence type="ECO:0000256" key="4">
    <source>
        <dbReference type="ARBA" id="ARBA00022989"/>
    </source>
</evidence>
<organism evidence="7 8">
    <name type="scientific">Sodaliphilus pleomorphus</name>
    <dbReference type="NCBI Taxonomy" id="2606626"/>
    <lineage>
        <taxon>Bacteria</taxon>
        <taxon>Pseudomonadati</taxon>
        <taxon>Bacteroidota</taxon>
        <taxon>Bacteroidia</taxon>
        <taxon>Bacteroidales</taxon>
        <taxon>Muribaculaceae</taxon>
        <taxon>Sodaliphilus</taxon>
    </lineage>
</organism>
<feature type="transmembrane region" description="Helical" evidence="6">
    <location>
        <begin position="467"/>
        <end position="490"/>
    </location>
</feature>
<feature type="transmembrane region" description="Helical" evidence="6">
    <location>
        <begin position="316"/>
        <end position="340"/>
    </location>
</feature>
<accession>A0A6L5XG81</accession>
<keyword evidence="4 6" id="KW-1133">Transmembrane helix</keyword>
<dbReference type="AlphaFoldDB" id="A0A6L5XG81"/>
<feature type="transmembrane region" description="Helical" evidence="6">
    <location>
        <begin position="90"/>
        <end position="116"/>
    </location>
</feature>
<evidence type="ECO:0000256" key="1">
    <source>
        <dbReference type="ARBA" id="ARBA00004651"/>
    </source>
</evidence>
<dbReference type="PANTHER" id="PTHR30250">
    <property type="entry name" value="PST FAMILY PREDICTED COLANIC ACID TRANSPORTER"/>
    <property type="match status" value="1"/>
</dbReference>
<comment type="subcellular location">
    <subcellularLocation>
        <location evidence="1">Cell membrane</location>
        <topology evidence="1">Multi-pass membrane protein</topology>
    </subcellularLocation>
</comment>
<feature type="transmembrane region" description="Helical" evidence="6">
    <location>
        <begin position="407"/>
        <end position="427"/>
    </location>
</feature>